<sequence length="201" mass="22909">MSFSNHYDSDLADRNLIRHAVNSPPLNINGLPPIPLKDLQESFTILYKAAVTHTSAHSFTLFHGTHLPLLVKQWKTANENVPPFADTVISPLTGQYLSVNQAIPKINDGVPWEYCLVKPHTTVYTSKGPRKMNKEEYKLFQNGDTDGLMKRWGYHELQVLEDIRRQKLFESINVAIGLIETAMITLPFTVYTPYLEKNSRN</sequence>
<evidence type="ECO:0000313" key="2">
    <source>
        <dbReference type="Proteomes" id="UP001175228"/>
    </source>
</evidence>
<gene>
    <name evidence="1" type="ORF">EDD18DRAFT_1116729</name>
</gene>
<dbReference type="AlphaFoldDB" id="A0AA39U9K4"/>
<evidence type="ECO:0000313" key="1">
    <source>
        <dbReference type="EMBL" id="KAK0474299.1"/>
    </source>
</evidence>
<organism evidence="1 2">
    <name type="scientific">Armillaria luteobubalina</name>
    <dbReference type="NCBI Taxonomy" id="153913"/>
    <lineage>
        <taxon>Eukaryota</taxon>
        <taxon>Fungi</taxon>
        <taxon>Dikarya</taxon>
        <taxon>Basidiomycota</taxon>
        <taxon>Agaricomycotina</taxon>
        <taxon>Agaricomycetes</taxon>
        <taxon>Agaricomycetidae</taxon>
        <taxon>Agaricales</taxon>
        <taxon>Marasmiineae</taxon>
        <taxon>Physalacriaceae</taxon>
        <taxon>Armillaria</taxon>
    </lineage>
</organism>
<name>A0AA39U9K4_9AGAR</name>
<dbReference type="Proteomes" id="UP001175228">
    <property type="component" value="Unassembled WGS sequence"/>
</dbReference>
<reference evidence="1" key="1">
    <citation type="submission" date="2023-06" db="EMBL/GenBank/DDBJ databases">
        <authorList>
            <consortium name="Lawrence Berkeley National Laboratory"/>
            <person name="Ahrendt S."/>
            <person name="Sahu N."/>
            <person name="Indic B."/>
            <person name="Wong-Bajracharya J."/>
            <person name="Merenyi Z."/>
            <person name="Ke H.-M."/>
            <person name="Monk M."/>
            <person name="Kocsube S."/>
            <person name="Drula E."/>
            <person name="Lipzen A."/>
            <person name="Balint B."/>
            <person name="Henrissat B."/>
            <person name="Andreopoulos B."/>
            <person name="Martin F.M."/>
            <person name="Harder C.B."/>
            <person name="Rigling D."/>
            <person name="Ford K.L."/>
            <person name="Foster G.D."/>
            <person name="Pangilinan J."/>
            <person name="Papanicolaou A."/>
            <person name="Barry K."/>
            <person name="LaButti K."/>
            <person name="Viragh M."/>
            <person name="Koriabine M."/>
            <person name="Yan M."/>
            <person name="Riley R."/>
            <person name="Champramary S."/>
            <person name="Plett K.L."/>
            <person name="Tsai I.J."/>
            <person name="Slot J."/>
            <person name="Sipos G."/>
            <person name="Plett J."/>
            <person name="Nagy L.G."/>
            <person name="Grigoriev I.V."/>
        </authorList>
    </citation>
    <scope>NUCLEOTIDE SEQUENCE</scope>
    <source>
        <strain evidence="1">HWK02</strain>
    </source>
</reference>
<dbReference type="EMBL" id="JAUEPU010000178">
    <property type="protein sequence ID" value="KAK0474299.1"/>
    <property type="molecule type" value="Genomic_DNA"/>
</dbReference>
<comment type="caution">
    <text evidence="1">The sequence shown here is derived from an EMBL/GenBank/DDBJ whole genome shotgun (WGS) entry which is preliminary data.</text>
</comment>
<keyword evidence="2" id="KW-1185">Reference proteome</keyword>
<accession>A0AA39U9K4</accession>
<protein>
    <submittedName>
        <fullName evidence="1">Uncharacterized protein</fullName>
    </submittedName>
</protein>
<proteinExistence type="predicted"/>